<accession>E2BN70</accession>
<evidence type="ECO:0000313" key="2">
    <source>
        <dbReference type="EMBL" id="EFN82832.1"/>
    </source>
</evidence>
<sequence>MQALDDHYRNRPLLAAASPPPNEAVVRDYGTGSIRNSSLDKSDKVGNGALRLLRSVAAGKMDPVRLLDQTCNGS</sequence>
<organism evidence="3">
    <name type="scientific">Harpegnathos saltator</name>
    <name type="common">Jerdon's jumping ant</name>
    <dbReference type="NCBI Taxonomy" id="610380"/>
    <lineage>
        <taxon>Eukaryota</taxon>
        <taxon>Metazoa</taxon>
        <taxon>Ecdysozoa</taxon>
        <taxon>Arthropoda</taxon>
        <taxon>Hexapoda</taxon>
        <taxon>Insecta</taxon>
        <taxon>Pterygota</taxon>
        <taxon>Neoptera</taxon>
        <taxon>Endopterygota</taxon>
        <taxon>Hymenoptera</taxon>
        <taxon>Apocrita</taxon>
        <taxon>Aculeata</taxon>
        <taxon>Formicoidea</taxon>
        <taxon>Formicidae</taxon>
        <taxon>Ponerinae</taxon>
        <taxon>Ponerini</taxon>
        <taxon>Harpegnathos</taxon>
    </lineage>
</organism>
<evidence type="ECO:0000256" key="1">
    <source>
        <dbReference type="SAM" id="MobiDB-lite"/>
    </source>
</evidence>
<dbReference type="Proteomes" id="UP000008237">
    <property type="component" value="Unassembled WGS sequence"/>
</dbReference>
<dbReference type="AlphaFoldDB" id="E2BN70"/>
<name>E2BN70_HARSA</name>
<dbReference type="InParanoid" id="E2BN70"/>
<protein>
    <submittedName>
        <fullName evidence="2">Uncharacterized protein</fullName>
    </submittedName>
</protein>
<evidence type="ECO:0000313" key="3">
    <source>
        <dbReference type="Proteomes" id="UP000008237"/>
    </source>
</evidence>
<keyword evidence="3" id="KW-1185">Reference proteome</keyword>
<reference evidence="2 3" key="1">
    <citation type="journal article" date="2010" name="Science">
        <title>Genomic comparison of the ants Camponotus floridanus and Harpegnathos saltator.</title>
        <authorList>
            <person name="Bonasio R."/>
            <person name="Zhang G."/>
            <person name="Ye C."/>
            <person name="Mutti N.S."/>
            <person name="Fang X."/>
            <person name="Qin N."/>
            <person name="Donahue G."/>
            <person name="Yang P."/>
            <person name="Li Q."/>
            <person name="Li C."/>
            <person name="Zhang P."/>
            <person name="Huang Z."/>
            <person name="Berger S.L."/>
            <person name="Reinberg D."/>
            <person name="Wang J."/>
            <person name="Liebig J."/>
        </authorList>
    </citation>
    <scope>NUCLEOTIDE SEQUENCE [LARGE SCALE GENOMIC DNA]</scope>
    <source>
        <strain evidence="2 3">R22 G/1</strain>
    </source>
</reference>
<dbReference type="EMBL" id="GL449385">
    <property type="protein sequence ID" value="EFN82832.1"/>
    <property type="molecule type" value="Genomic_DNA"/>
</dbReference>
<feature type="region of interest" description="Disordered" evidence="1">
    <location>
        <begin position="1"/>
        <end position="28"/>
    </location>
</feature>
<proteinExistence type="predicted"/>
<gene>
    <name evidence="2" type="ORF">EAI_07275</name>
</gene>